<comment type="caution">
    <text evidence="1">The sequence shown here is derived from an EMBL/GenBank/DDBJ whole genome shotgun (WGS) entry which is preliminary data.</text>
</comment>
<dbReference type="OrthoDB" id="8079725at2"/>
<evidence type="ECO:0000313" key="1">
    <source>
        <dbReference type="EMBL" id="PJJ54805.1"/>
    </source>
</evidence>
<keyword evidence="2" id="KW-1185">Reference proteome</keyword>
<accession>A0A2M9BA45</accession>
<protein>
    <submittedName>
        <fullName evidence="1">Uncharacterized protein</fullName>
    </submittedName>
</protein>
<organism evidence="1 2">
    <name type="scientific">Hymenobacter chitinivorans DSM 11115</name>
    <dbReference type="NCBI Taxonomy" id="1121954"/>
    <lineage>
        <taxon>Bacteria</taxon>
        <taxon>Pseudomonadati</taxon>
        <taxon>Bacteroidota</taxon>
        <taxon>Cytophagia</taxon>
        <taxon>Cytophagales</taxon>
        <taxon>Hymenobacteraceae</taxon>
        <taxon>Hymenobacter</taxon>
    </lineage>
</organism>
<reference evidence="1 2" key="1">
    <citation type="submission" date="2017-11" db="EMBL/GenBank/DDBJ databases">
        <title>Genomic Encyclopedia of Archaeal and Bacterial Type Strains, Phase II (KMG-II): From Individual Species to Whole Genera.</title>
        <authorList>
            <person name="Goeker M."/>
        </authorList>
    </citation>
    <scope>NUCLEOTIDE SEQUENCE [LARGE SCALE GENOMIC DNA]</scope>
    <source>
        <strain evidence="1 2">DSM 11115</strain>
    </source>
</reference>
<name>A0A2M9BA45_9BACT</name>
<gene>
    <name evidence="1" type="ORF">CLV45_3151</name>
</gene>
<sequence length="132" mass="14393">MNSNKLYTVLLEGNTLGTTLLEKADAPMGVVFGKIDFVAIKSGYAFFKSYCLGKGVVFDDIPEERCISTQGIPGLMVIAEGGVEIKGLACTVSGMDSDEFEICLIGVPYPAYEEEFPHHVQAYSQRWEQAGE</sequence>
<dbReference type="Proteomes" id="UP000228535">
    <property type="component" value="Unassembled WGS sequence"/>
</dbReference>
<evidence type="ECO:0000313" key="2">
    <source>
        <dbReference type="Proteomes" id="UP000228535"/>
    </source>
</evidence>
<dbReference type="EMBL" id="PGFA01000002">
    <property type="protein sequence ID" value="PJJ54805.1"/>
    <property type="molecule type" value="Genomic_DNA"/>
</dbReference>
<dbReference type="RefSeq" id="WP_100337408.1">
    <property type="nucleotide sequence ID" value="NZ_PGFA01000002.1"/>
</dbReference>
<proteinExistence type="predicted"/>
<dbReference type="AlphaFoldDB" id="A0A2M9BA45"/>